<name>A0A1R2CEI4_9CILI</name>
<dbReference type="InterPro" id="IPR009057">
    <property type="entry name" value="Homeodomain-like_sf"/>
</dbReference>
<evidence type="ECO:0000256" key="3">
    <source>
        <dbReference type="ARBA" id="ARBA00023242"/>
    </source>
</evidence>
<evidence type="ECO:0000313" key="6">
    <source>
        <dbReference type="EMBL" id="OMJ87360.1"/>
    </source>
</evidence>
<keyword evidence="2" id="KW-0804">Transcription</keyword>
<dbReference type="InterPro" id="IPR001005">
    <property type="entry name" value="SANT/Myb"/>
</dbReference>
<reference evidence="6 7" key="1">
    <citation type="submission" date="2016-11" db="EMBL/GenBank/DDBJ databases">
        <title>The macronuclear genome of Stentor coeruleus: a giant cell with tiny introns.</title>
        <authorList>
            <person name="Slabodnick M."/>
            <person name="Ruby J.G."/>
            <person name="Reiff S.B."/>
            <person name="Swart E.C."/>
            <person name="Gosai S."/>
            <person name="Prabakaran S."/>
            <person name="Witkowska E."/>
            <person name="Larue G.E."/>
            <person name="Fisher S."/>
            <person name="Freeman R.M."/>
            <person name="Gunawardena J."/>
            <person name="Chu W."/>
            <person name="Stover N.A."/>
            <person name="Gregory B.D."/>
            <person name="Nowacki M."/>
            <person name="Derisi J."/>
            <person name="Roy S.W."/>
            <person name="Marshall W.F."/>
            <person name="Sood P."/>
        </authorList>
    </citation>
    <scope>NUCLEOTIDE SEQUENCE [LARGE SCALE GENOMIC DNA]</scope>
    <source>
        <strain evidence="6">WM001</strain>
    </source>
</reference>
<dbReference type="Pfam" id="PF00249">
    <property type="entry name" value="Myb_DNA-binding"/>
    <property type="match status" value="1"/>
</dbReference>
<evidence type="ECO:0000256" key="1">
    <source>
        <dbReference type="ARBA" id="ARBA00023015"/>
    </source>
</evidence>
<evidence type="ECO:0000259" key="5">
    <source>
        <dbReference type="PROSITE" id="PS51294"/>
    </source>
</evidence>
<feature type="domain" description="HTH myb-type" evidence="5">
    <location>
        <begin position="11"/>
        <end position="61"/>
    </location>
</feature>
<accession>A0A1R2CEI4</accession>
<dbReference type="SUPFAM" id="SSF46689">
    <property type="entry name" value="Homeodomain-like"/>
    <property type="match status" value="1"/>
</dbReference>
<keyword evidence="7" id="KW-1185">Reference proteome</keyword>
<feature type="domain" description="Myb-like" evidence="4">
    <location>
        <begin position="7"/>
        <end position="57"/>
    </location>
</feature>
<evidence type="ECO:0000313" key="7">
    <source>
        <dbReference type="Proteomes" id="UP000187209"/>
    </source>
</evidence>
<dbReference type="InterPro" id="IPR006447">
    <property type="entry name" value="Myb_dom_plants"/>
</dbReference>
<dbReference type="Proteomes" id="UP000187209">
    <property type="component" value="Unassembled WGS sequence"/>
</dbReference>
<dbReference type="PANTHER" id="PTHR12802">
    <property type="entry name" value="SWI/SNF COMPLEX-RELATED"/>
    <property type="match status" value="1"/>
</dbReference>
<proteinExistence type="predicted"/>
<dbReference type="EMBL" id="MPUH01000179">
    <property type="protein sequence ID" value="OMJ87360.1"/>
    <property type="molecule type" value="Genomic_DNA"/>
</dbReference>
<dbReference type="GO" id="GO:0003677">
    <property type="term" value="F:DNA binding"/>
    <property type="evidence" value="ECO:0007669"/>
    <property type="project" value="InterPro"/>
</dbReference>
<keyword evidence="1" id="KW-0805">Transcription regulation</keyword>
<dbReference type="PROSITE" id="PS51294">
    <property type="entry name" value="HTH_MYB"/>
    <property type="match status" value="1"/>
</dbReference>
<gene>
    <name evidence="6" type="ORF">SteCoe_10956</name>
</gene>
<evidence type="ECO:0000256" key="2">
    <source>
        <dbReference type="ARBA" id="ARBA00023163"/>
    </source>
</evidence>
<comment type="caution">
    <text evidence="6">The sequence shown here is derived from an EMBL/GenBank/DDBJ whole genome shotgun (WGS) entry which is preliminary data.</text>
</comment>
<organism evidence="6 7">
    <name type="scientific">Stentor coeruleus</name>
    <dbReference type="NCBI Taxonomy" id="5963"/>
    <lineage>
        <taxon>Eukaryota</taxon>
        <taxon>Sar</taxon>
        <taxon>Alveolata</taxon>
        <taxon>Ciliophora</taxon>
        <taxon>Postciliodesmatophora</taxon>
        <taxon>Heterotrichea</taxon>
        <taxon>Heterotrichida</taxon>
        <taxon>Stentoridae</taxon>
        <taxon>Stentor</taxon>
    </lineage>
</organism>
<dbReference type="SMART" id="SM00717">
    <property type="entry name" value="SANT"/>
    <property type="match status" value="1"/>
</dbReference>
<dbReference type="OrthoDB" id="118550at2759"/>
<dbReference type="NCBIfam" id="TIGR01557">
    <property type="entry name" value="myb_SHAQKYF"/>
    <property type="match status" value="1"/>
</dbReference>
<protein>
    <submittedName>
        <fullName evidence="6">Uncharacterized protein</fullName>
    </submittedName>
</protein>
<dbReference type="PROSITE" id="PS50090">
    <property type="entry name" value="MYB_LIKE"/>
    <property type="match status" value="1"/>
</dbReference>
<dbReference type="InterPro" id="IPR017930">
    <property type="entry name" value="Myb_dom"/>
</dbReference>
<keyword evidence="3" id="KW-0539">Nucleus</keyword>
<sequence>MTEDYESASSKRGRWTKEEQNLFNLAFQWHGKDWKKLSEIIQTRSIVQIRSHAQKYCKKVESHQNKESSIPKVYVIEGALNELNDYISTYCSNSYKKYLDFQQALMYSQFPQSEPFENKSCEASLKAELHHS</sequence>
<dbReference type="CDD" id="cd00167">
    <property type="entry name" value="SANT"/>
    <property type="match status" value="1"/>
</dbReference>
<dbReference type="Gene3D" id="1.10.10.60">
    <property type="entry name" value="Homeodomain-like"/>
    <property type="match status" value="1"/>
</dbReference>
<dbReference type="AlphaFoldDB" id="A0A1R2CEI4"/>
<evidence type="ECO:0000259" key="4">
    <source>
        <dbReference type="PROSITE" id="PS50090"/>
    </source>
</evidence>